<dbReference type="Gene3D" id="2.40.170.20">
    <property type="entry name" value="TonB-dependent receptor, beta-barrel domain"/>
    <property type="match status" value="1"/>
</dbReference>
<evidence type="ECO:0000256" key="6">
    <source>
        <dbReference type="ARBA" id="ARBA00023237"/>
    </source>
</evidence>
<keyword evidence="6" id="KW-0998">Cell outer membrane</keyword>
<protein>
    <recommendedName>
        <fullName evidence="7">TonB-dependent transporter Oar-like beta-barrel domain-containing protein</fullName>
    </recommendedName>
</protein>
<sequence length="1056" mass="115892" precursor="true">MRHYVQLVIAAFAATITVYGQIATTTSLVGTVSDSSGKAIAGAKITAIDTATRDNYSALTNQDGNYRIDFVRVGEYDVSAEYPGFARFKHSGSVVNINQVVRNDFTLSPGSVQESITVEAAAAMIKTDDATISETITSKQISDLPLNGRNALMLATTTPGVLPGTKGTQGVPPGQDFIGAGTREIQNSMSLDGISIMNNLITTSPTQPMVETVQEVEVQTGTYSAQYGAYLGVHLNMVTKGGSNALHGNLVEFIRNDAFDARGYFLPATSNKTALRQNQYGFEVDGPVVLPKLYDGRNKTFFMGSWERLRNQRQSLSANNTVITEQMFAGNFSQTPTIVKDPSNNGTPFPGNIVPTNRLSPIALALQQYYVKPSNPNAITQNFTTIFPAKLTSDQTVDRADQNIGDRVRLFFRYQRQNQKIANGSAVPYNAAEIPSITDNYTAGYTHTLKPNLINDFRIGRQAINTDSVNYFYVNGIADAGTKLGIAGFDADSKSKNPGTPEFNVSGFTGWGNSGTNWFQLDHTWQASEQISWTLRNHSIMAGLEFRKLYTSRSAANSPRGVFSFNGQFTGYAPADFMLGLVQNLVTPTVQYQGDVATWRDGFFVLDNWQASRKLTLNYGIRYELQTVPYSVAGFARELNATQTAPVPDTVPAPGFRFHDPNHKNFAPRLGLAYRLNEKTVIRIGAGIYYNPNQTNSFTFLTTNPPFGNSTTCTSLPTTPTLSLSNPIGAGCNTAVSQNWITDNWHLPPATMNQWSFGIQRQLGKSSGLDVQYLGSHSYHLDRSFYNNTPYFPGPGAINPRRPNQLFGQIRTISNDLISNYDHLAISFHQRLFRGFQFDGSYTWSHALDVTSDSNNGGTPMNPYDWRRDYGNAPFDIRHRLVATYIYSLPGFKTANGFIRTALGGWQINGITTMQSGTPFSLSINTDAANTSSQGTQRPDLLKTPVYNCGAGHLLGCIDKSAFAVPGNIAQGIFAYGNSGRNILRGPHLFDTDMSLFKTFAIQERLRFTFRVEAFNIWNNPEFSNPNANIESATFGNITSTSVGSRVMQLGGKLSF</sequence>
<dbReference type="EMBL" id="CP000473">
    <property type="protein sequence ID" value="ABJ87084.1"/>
    <property type="molecule type" value="Genomic_DNA"/>
</dbReference>
<dbReference type="AlphaFoldDB" id="Q01TD6"/>
<dbReference type="PANTHER" id="PTHR30069">
    <property type="entry name" value="TONB-DEPENDENT OUTER MEMBRANE RECEPTOR"/>
    <property type="match status" value="1"/>
</dbReference>
<dbReference type="STRING" id="234267.Acid_6158"/>
<dbReference type="InterPro" id="IPR039426">
    <property type="entry name" value="TonB-dep_rcpt-like"/>
</dbReference>
<dbReference type="SUPFAM" id="SSF56935">
    <property type="entry name" value="Porins"/>
    <property type="match status" value="1"/>
</dbReference>
<dbReference type="GO" id="GO:0009279">
    <property type="term" value="C:cell outer membrane"/>
    <property type="evidence" value="ECO:0007669"/>
    <property type="project" value="UniProtKB-SubCell"/>
</dbReference>
<dbReference type="SUPFAM" id="SSF49464">
    <property type="entry name" value="Carboxypeptidase regulatory domain-like"/>
    <property type="match status" value="1"/>
</dbReference>
<dbReference type="InterPro" id="IPR057601">
    <property type="entry name" value="Oar-like_b-barrel"/>
</dbReference>
<keyword evidence="4" id="KW-0812">Transmembrane</keyword>
<dbReference type="OrthoDB" id="97893at2"/>
<dbReference type="InterPro" id="IPR008969">
    <property type="entry name" value="CarboxyPept-like_regulatory"/>
</dbReference>
<proteinExistence type="predicted"/>
<dbReference type="Gene3D" id="2.60.40.1120">
    <property type="entry name" value="Carboxypeptidase-like, regulatory domain"/>
    <property type="match status" value="1"/>
</dbReference>
<evidence type="ECO:0000256" key="4">
    <source>
        <dbReference type="ARBA" id="ARBA00022692"/>
    </source>
</evidence>
<accession>Q01TD6</accession>
<evidence type="ECO:0000259" key="7">
    <source>
        <dbReference type="Pfam" id="PF25183"/>
    </source>
</evidence>
<evidence type="ECO:0000256" key="2">
    <source>
        <dbReference type="ARBA" id="ARBA00022448"/>
    </source>
</evidence>
<dbReference type="GO" id="GO:0044718">
    <property type="term" value="P:siderophore transmembrane transport"/>
    <property type="evidence" value="ECO:0007669"/>
    <property type="project" value="TreeGrafter"/>
</dbReference>
<dbReference type="HOGENOM" id="CLU_006298_0_0_0"/>
<evidence type="ECO:0000313" key="8">
    <source>
        <dbReference type="EMBL" id="ABJ87084.1"/>
    </source>
</evidence>
<name>Q01TD6_SOLUE</name>
<dbReference type="KEGG" id="sus:Acid_6158"/>
<keyword evidence="5" id="KW-0472">Membrane</keyword>
<reference evidence="8" key="1">
    <citation type="submission" date="2006-10" db="EMBL/GenBank/DDBJ databases">
        <title>Complete sequence of Solibacter usitatus Ellin6076.</title>
        <authorList>
            <consortium name="US DOE Joint Genome Institute"/>
            <person name="Copeland A."/>
            <person name="Lucas S."/>
            <person name="Lapidus A."/>
            <person name="Barry K."/>
            <person name="Detter J.C."/>
            <person name="Glavina del Rio T."/>
            <person name="Hammon N."/>
            <person name="Israni S."/>
            <person name="Dalin E."/>
            <person name="Tice H."/>
            <person name="Pitluck S."/>
            <person name="Thompson L.S."/>
            <person name="Brettin T."/>
            <person name="Bruce D."/>
            <person name="Han C."/>
            <person name="Tapia R."/>
            <person name="Gilna P."/>
            <person name="Schmutz J."/>
            <person name="Larimer F."/>
            <person name="Land M."/>
            <person name="Hauser L."/>
            <person name="Kyrpides N."/>
            <person name="Mikhailova N."/>
            <person name="Janssen P.H."/>
            <person name="Kuske C.R."/>
            <person name="Richardson P."/>
        </authorList>
    </citation>
    <scope>NUCLEOTIDE SEQUENCE</scope>
    <source>
        <strain evidence="8">Ellin6076</strain>
    </source>
</reference>
<evidence type="ECO:0000256" key="5">
    <source>
        <dbReference type="ARBA" id="ARBA00023136"/>
    </source>
</evidence>
<dbReference type="eggNOG" id="COG4771">
    <property type="taxonomic scope" value="Bacteria"/>
</dbReference>
<evidence type="ECO:0000256" key="3">
    <source>
        <dbReference type="ARBA" id="ARBA00022452"/>
    </source>
</evidence>
<evidence type="ECO:0000256" key="1">
    <source>
        <dbReference type="ARBA" id="ARBA00004571"/>
    </source>
</evidence>
<keyword evidence="3" id="KW-1134">Transmembrane beta strand</keyword>
<dbReference type="InterPro" id="IPR036942">
    <property type="entry name" value="Beta-barrel_TonB_sf"/>
</dbReference>
<gene>
    <name evidence="8" type="ordered locus">Acid_6158</name>
</gene>
<organism evidence="8">
    <name type="scientific">Solibacter usitatus (strain Ellin6076)</name>
    <dbReference type="NCBI Taxonomy" id="234267"/>
    <lineage>
        <taxon>Bacteria</taxon>
        <taxon>Pseudomonadati</taxon>
        <taxon>Acidobacteriota</taxon>
        <taxon>Terriglobia</taxon>
        <taxon>Bryobacterales</taxon>
        <taxon>Solibacteraceae</taxon>
        <taxon>Candidatus Solibacter</taxon>
    </lineage>
</organism>
<dbReference type="Pfam" id="PF25183">
    <property type="entry name" value="OMP_b-brl_4"/>
    <property type="match status" value="1"/>
</dbReference>
<dbReference type="PANTHER" id="PTHR30069:SF46">
    <property type="entry name" value="OAR PROTEIN"/>
    <property type="match status" value="1"/>
</dbReference>
<dbReference type="InParanoid" id="Q01TD6"/>
<keyword evidence="2" id="KW-0813">Transport</keyword>
<dbReference type="GO" id="GO:0015344">
    <property type="term" value="F:siderophore uptake transmembrane transporter activity"/>
    <property type="evidence" value="ECO:0007669"/>
    <property type="project" value="TreeGrafter"/>
</dbReference>
<feature type="domain" description="TonB-dependent transporter Oar-like beta-barrel" evidence="7">
    <location>
        <begin position="238"/>
        <end position="1049"/>
    </location>
</feature>
<comment type="subcellular location">
    <subcellularLocation>
        <location evidence="1">Cell outer membrane</location>
        <topology evidence="1">Multi-pass membrane protein</topology>
    </subcellularLocation>
</comment>
<dbReference type="Pfam" id="PF13620">
    <property type="entry name" value="CarboxypepD_reg"/>
    <property type="match status" value="1"/>
</dbReference>